<dbReference type="EMBL" id="JARK01001367">
    <property type="protein sequence ID" value="EYC17334.1"/>
    <property type="molecule type" value="Genomic_DNA"/>
</dbReference>
<dbReference type="Proteomes" id="UP000024635">
    <property type="component" value="Unassembled WGS sequence"/>
</dbReference>
<dbReference type="InterPro" id="IPR014001">
    <property type="entry name" value="Helicase_ATP-bd"/>
</dbReference>
<dbReference type="InterPro" id="IPR011545">
    <property type="entry name" value="DEAD/DEAH_box_helicase_dom"/>
</dbReference>
<dbReference type="GO" id="GO:0003676">
    <property type="term" value="F:nucleic acid binding"/>
    <property type="evidence" value="ECO:0007669"/>
    <property type="project" value="InterPro"/>
</dbReference>
<dbReference type="AlphaFoldDB" id="A0A016UPJ8"/>
<feature type="domain" description="Helicase C-terminal" evidence="8">
    <location>
        <begin position="466"/>
        <end position="610"/>
    </location>
</feature>
<comment type="caution">
    <text evidence="9">The sequence shown here is derived from an EMBL/GenBank/DDBJ whole genome shotgun (WGS) entry which is preliminary data.</text>
</comment>
<keyword evidence="5" id="KW-0067">ATP-binding</keyword>
<keyword evidence="4" id="KW-0347">Helicase</keyword>
<dbReference type="Pfam" id="PF00271">
    <property type="entry name" value="Helicase_C"/>
    <property type="match status" value="1"/>
</dbReference>
<feature type="domain" description="Helicase ATP-binding" evidence="7">
    <location>
        <begin position="227"/>
        <end position="420"/>
    </location>
</feature>
<evidence type="ECO:0000256" key="5">
    <source>
        <dbReference type="ARBA" id="ARBA00022840"/>
    </source>
</evidence>
<evidence type="ECO:0000256" key="3">
    <source>
        <dbReference type="ARBA" id="ARBA00022801"/>
    </source>
</evidence>
<dbReference type="STRING" id="53326.A0A016UPJ8"/>
<evidence type="ECO:0000256" key="1">
    <source>
        <dbReference type="ARBA" id="ARBA00012552"/>
    </source>
</evidence>
<dbReference type="PANTHER" id="PTHR47958">
    <property type="entry name" value="ATP-DEPENDENT RNA HELICASE DBP3"/>
    <property type="match status" value="1"/>
</dbReference>
<protein>
    <recommendedName>
        <fullName evidence="1">RNA helicase</fullName>
        <ecNumber evidence="1">3.6.4.13</ecNumber>
    </recommendedName>
</protein>
<evidence type="ECO:0000256" key="2">
    <source>
        <dbReference type="ARBA" id="ARBA00022741"/>
    </source>
</evidence>
<dbReference type="Gene3D" id="3.40.50.300">
    <property type="entry name" value="P-loop containing nucleotide triphosphate hydrolases"/>
    <property type="match status" value="3"/>
</dbReference>
<evidence type="ECO:0000259" key="8">
    <source>
        <dbReference type="PROSITE" id="PS51194"/>
    </source>
</evidence>
<gene>
    <name evidence="9" type="primary">Acey_s0031.g2408</name>
    <name evidence="9" type="ORF">Y032_0031g2408</name>
</gene>
<evidence type="ECO:0000313" key="10">
    <source>
        <dbReference type="Proteomes" id="UP000024635"/>
    </source>
</evidence>
<dbReference type="InterPro" id="IPR001650">
    <property type="entry name" value="Helicase_C-like"/>
</dbReference>
<accession>A0A016UPJ8</accession>
<dbReference type="PROSITE" id="PS51194">
    <property type="entry name" value="HELICASE_CTER"/>
    <property type="match status" value="1"/>
</dbReference>
<dbReference type="SUPFAM" id="SSF52540">
    <property type="entry name" value="P-loop containing nucleoside triphosphate hydrolases"/>
    <property type="match status" value="2"/>
</dbReference>
<dbReference type="OrthoDB" id="5842847at2759"/>
<feature type="domain" description="Helicase ATP-binding" evidence="7">
    <location>
        <begin position="70"/>
        <end position="226"/>
    </location>
</feature>
<feature type="region of interest" description="Disordered" evidence="6">
    <location>
        <begin position="213"/>
        <end position="241"/>
    </location>
</feature>
<dbReference type="EC" id="3.6.4.13" evidence="1"/>
<dbReference type="PROSITE" id="PS51192">
    <property type="entry name" value="HELICASE_ATP_BIND_1"/>
    <property type="match status" value="2"/>
</dbReference>
<sequence length="610" mass="68487">MPKQAMVTRFSPSTTMSSANGVMPDEFNEDRVIFCGPRASVPGTFFSDKNLVDFSKTVLDQVDIADDCVQALVLVSTRDVAVQIYNEMAKIAETNQIKVHVCVGGTLVHEEKFSLQRGAQVIVGTPGRVQHMIKLGFLLTNFLKVLVMYDSRCMFGRSFKETVSAIFRSVPKDVQRGNCFCTSSLRRSQRMLEQFREEIRGDLLSAVIYNESERRDAQTPESGVDVGEELEEDQDDDIDDQSSEVQSKGLLLASVANVLDVKKREVQMLVVTPRQSLIAQVHEHLRSSLSNSDVRVYASTERTKIRDDDHILTAGVHVLLGTPRRVCDLIKQQVLDVKYVRVVAMDAPEELFCKGFVDQTHTIVQALPDRVQMSFFLVISEEGSLVDNFLASEAVILLSGKTILNELRVGDSFGSNANKVERPDKFLLKHVRHMYVEVLKDELMMQLKEGMNISPLMMKKKVQFDVVCDLYPLMRTRKSVICCKSKKKALSLHERMNSQNFTVTYLAGSMKRAARGELERFESASSGVAIITADMAEHFRDKQISIMVNYDMPNKLKRYVRIVGWSGSGGDERVVVNLIGSKKEARLMETVKSAYDVPVKEISSPADIVV</sequence>
<dbReference type="GO" id="GO:0005524">
    <property type="term" value="F:ATP binding"/>
    <property type="evidence" value="ECO:0007669"/>
    <property type="project" value="UniProtKB-KW"/>
</dbReference>
<dbReference type="GO" id="GO:0016787">
    <property type="term" value="F:hydrolase activity"/>
    <property type="evidence" value="ECO:0007669"/>
    <property type="project" value="UniProtKB-KW"/>
</dbReference>
<organism evidence="9 10">
    <name type="scientific">Ancylostoma ceylanicum</name>
    <dbReference type="NCBI Taxonomy" id="53326"/>
    <lineage>
        <taxon>Eukaryota</taxon>
        <taxon>Metazoa</taxon>
        <taxon>Ecdysozoa</taxon>
        <taxon>Nematoda</taxon>
        <taxon>Chromadorea</taxon>
        <taxon>Rhabditida</taxon>
        <taxon>Rhabditina</taxon>
        <taxon>Rhabditomorpha</taxon>
        <taxon>Strongyloidea</taxon>
        <taxon>Ancylostomatidae</taxon>
        <taxon>Ancylostomatinae</taxon>
        <taxon>Ancylostoma</taxon>
    </lineage>
</organism>
<keyword evidence="10" id="KW-1185">Reference proteome</keyword>
<evidence type="ECO:0000256" key="4">
    <source>
        <dbReference type="ARBA" id="ARBA00022806"/>
    </source>
</evidence>
<keyword evidence="3" id="KW-0378">Hydrolase</keyword>
<feature type="compositionally biased region" description="Polar residues" evidence="6">
    <location>
        <begin position="10"/>
        <end position="20"/>
    </location>
</feature>
<feature type="region of interest" description="Disordered" evidence="6">
    <location>
        <begin position="1"/>
        <end position="22"/>
    </location>
</feature>
<dbReference type="GO" id="GO:0003724">
    <property type="term" value="F:RNA helicase activity"/>
    <property type="evidence" value="ECO:0007669"/>
    <property type="project" value="UniProtKB-EC"/>
</dbReference>
<dbReference type="InterPro" id="IPR027417">
    <property type="entry name" value="P-loop_NTPase"/>
</dbReference>
<evidence type="ECO:0000313" key="9">
    <source>
        <dbReference type="EMBL" id="EYC17334.1"/>
    </source>
</evidence>
<feature type="compositionally biased region" description="Acidic residues" evidence="6">
    <location>
        <begin position="226"/>
        <end position="241"/>
    </location>
</feature>
<evidence type="ECO:0000259" key="7">
    <source>
        <dbReference type="PROSITE" id="PS51192"/>
    </source>
</evidence>
<keyword evidence="2" id="KW-0547">Nucleotide-binding</keyword>
<proteinExistence type="predicted"/>
<name>A0A016UPJ8_9BILA</name>
<dbReference type="Pfam" id="PF00270">
    <property type="entry name" value="DEAD"/>
    <property type="match status" value="2"/>
</dbReference>
<evidence type="ECO:0000256" key="6">
    <source>
        <dbReference type="SAM" id="MobiDB-lite"/>
    </source>
</evidence>
<reference evidence="10" key="1">
    <citation type="journal article" date="2015" name="Nat. Genet.">
        <title>The genome and transcriptome of the zoonotic hookworm Ancylostoma ceylanicum identify infection-specific gene families.</title>
        <authorList>
            <person name="Schwarz E.M."/>
            <person name="Hu Y."/>
            <person name="Antoshechkin I."/>
            <person name="Miller M.M."/>
            <person name="Sternberg P.W."/>
            <person name="Aroian R.V."/>
        </authorList>
    </citation>
    <scope>NUCLEOTIDE SEQUENCE</scope>
    <source>
        <strain evidence="10">HY135</strain>
    </source>
</reference>